<dbReference type="SUPFAM" id="SSF46785">
    <property type="entry name" value="Winged helix' DNA-binding domain"/>
    <property type="match status" value="1"/>
</dbReference>
<dbReference type="InterPro" id="IPR016461">
    <property type="entry name" value="COMT-like"/>
</dbReference>
<evidence type="ECO:0000256" key="2">
    <source>
        <dbReference type="ARBA" id="ARBA00022679"/>
    </source>
</evidence>
<keyword evidence="3" id="KW-0949">S-adenosyl-L-methionine</keyword>
<dbReference type="Proteomes" id="UP000593564">
    <property type="component" value="Unassembled WGS sequence"/>
</dbReference>
<dbReference type="GO" id="GO:0008757">
    <property type="term" value="F:S-adenosylmethionine-dependent methyltransferase activity"/>
    <property type="evidence" value="ECO:0007669"/>
    <property type="project" value="UniProtKB-ARBA"/>
</dbReference>
<dbReference type="PROSITE" id="PS51683">
    <property type="entry name" value="SAM_OMT_II"/>
    <property type="match status" value="1"/>
</dbReference>
<dbReference type="InterPro" id="IPR036388">
    <property type="entry name" value="WH-like_DNA-bd_sf"/>
</dbReference>
<dbReference type="InterPro" id="IPR036390">
    <property type="entry name" value="WH_DNA-bd_sf"/>
</dbReference>
<gene>
    <name evidence="7" type="ORF">HYC85_012193</name>
</gene>
<keyword evidence="2" id="KW-0808">Transferase</keyword>
<dbReference type="PANTHER" id="PTHR11746">
    <property type="entry name" value="O-METHYLTRANSFERASE"/>
    <property type="match status" value="1"/>
</dbReference>
<evidence type="ECO:0000259" key="6">
    <source>
        <dbReference type="Pfam" id="PF08100"/>
    </source>
</evidence>
<dbReference type="GO" id="GO:0008171">
    <property type="term" value="F:O-methyltransferase activity"/>
    <property type="evidence" value="ECO:0007669"/>
    <property type="project" value="InterPro"/>
</dbReference>
<dbReference type="InterPro" id="IPR029063">
    <property type="entry name" value="SAM-dependent_MTases_sf"/>
</dbReference>
<feature type="domain" description="O-methyltransferase C-terminal" evidence="5">
    <location>
        <begin position="320"/>
        <end position="405"/>
    </location>
</feature>
<organism evidence="7 8">
    <name type="scientific">Camellia sinensis</name>
    <name type="common">Tea plant</name>
    <name type="synonym">Thea sinensis</name>
    <dbReference type="NCBI Taxonomy" id="4442"/>
    <lineage>
        <taxon>Eukaryota</taxon>
        <taxon>Viridiplantae</taxon>
        <taxon>Streptophyta</taxon>
        <taxon>Embryophyta</taxon>
        <taxon>Tracheophyta</taxon>
        <taxon>Spermatophyta</taxon>
        <taxon>Magnoliopsida</taxon>
        <taxon>eudicotyledons</taxon>
        <taxon>Gunneridae</taxon>
        <taxon>Pentapetalae</taxon>
        <taxon>asterids</taxon>
        <taxon>Ericales</taxon>
        <taxon>Theaceae</taxon>
        <taxon>Camellia</taxon>
    </lineage>
</organism>
<dbReference type="InterPro" id="IPR012967">
    <property type="entry name" value="COMT_dimerisation"/>
</dbReference>
<keyword evidence="8" id="KW-1185">Reference proteome</keyword>
<evidence type="ECO:0000256" key="3">
    <source>
        <dbReference type="ARBA" id="ARBA00022691"/>
    </source>
</evidence>
<evidence type="ECO:0000313" key="8">
    <source>
        <dbReference type="Proteomes" id="UP000593564"/>
    </source>
</evidence>
<evidence type="ECO:0000256" key="4">
    <source>
        <dbReference type="ARBA" id="ARBA00034481"/>
    </source>
</evidence>
<dbReference type="GO" id="GO:0032259">
    <property type="term" value="P:methylation"/>
    <property type="evidence" value="ECO:0007669"/>
    <property type="project" value="UniProtKB-KW"/>
</dbReference>
<dbReference type="AlphaFoldDB" id="A0A7J7HB95"/>
<keyword evidence="1" id="KW-0489">Methyltransferase</keyword>
<dbReference type="GO" id="GO:0046983">
    <property type="term" value="F:protein dimerization activity"/>
    <property type="evidence" value="ECO:0007669"/>
    <property type="project" value="InterPro"/>
</dbReference>
<name>A0A7J7HB95_CAMSI</name>
<comment type="similarity">
    <text evidence="4">Belongs to the class I-like SAM-binding methyltransferase superfamily. Cation-independent O-methyltransferase family. COMT subfamily.</text>
</comment>
<reference evidence="7 8" key="2">
    <citation type="submission" date="2020-07" db="EMBL/GenBank/DDBJ databases">
        <title>Genome assembly of wild tea tree DASZ reveals pedigree and selection history of tea varieties.</title>
        <authorList>
            <person name="Zhang W."/>
        </authorList>
    </citation>
    <scope>NUCLEOTIDE SEQUENCE [LARGE SCALE GENOMIC DNA]</scope>
    <source>
        <strain evidence="8">cv. G240</strain>
        <tissue evidence="7">Leaf</tissue>
    </source>
</reference>
<proteinExistence type="inferred from homology"/>
<dbReference type="Gene3D" id="1.10.10.10">
    <property type="entry name" value="Winged helix-like DNA-binding domain superfamily/Winged helix DNA-binding domain"/>
    <property type="match status" value="1"/>
</dbReference>
<accession>A0A7J7HB95</accession>
<dbReference type="SUPFAM" id="SSF53335">
    <property type="entry name" value="S-adenosyl-L-methionine-dependent methyltransferases"/>
    <property type="match status" value="2"/>
</dbReference>
<dbReference type="Pfam" id="PF00891">
    <property type="entry name" value="Methyltransf_2"/>
    <property type="match status" value="2"/>
</dbReference>
<evidence type="ECO:0008006" key="9">
    <source>
        <dbReference type="Google" id="ProtNLM"/>
    </source>
</evidence>
<comment type="caution">
    <text evidence="7">The sequence shown here is derived from an EMBL/GenBank/DDBJ whole genome shotgun (WGS) entry which is preliminary data.</text>
</comment>
<dbReference type="Gene3D" id="3.40.50.150">
    <property type="entry name" value="Vaccinia Virus protein VP39"/>
    <property type="match status" value="1"/>
</dbReference>
<dbReference type="FunFam" id="1.10.10.10:FF:000213">
    <property type="entry name" value="Coniferyl alcohol 9-O-methyltransferase"/>
    <property type="match status" value="1"/>
</dbReference>
<protein>
    <recommendedName>
        <fullName evidence="9">Trans-resveratrol di-O-methyltransferase</fullName>
    </recommendedName>
</protein>
<evidence type="ECO:0000259" key="5">
    <source>
        <dbReference type="Pfam" id="PF00891"/>
    </source>
</evidence>
<dbReference type="Pfam" id="PF08100">
    <property type="entry name" value="Dimerisation"/>
    <property type="match status" value="1"/>
</dbReference>
<reference evidence="8" key="1">
    <citation type="journal article" date="2020" name="Nat. Commun.">
        <title>Genome assembly of wild tea tree DASZ reveals pedigree and selection history of tea varieties.</title>
        <authorList>
            <person name="Zhang W."/>
            <person name="Zhang Y."/>
            <person name="Qiu H."/>
            <person name="Guo Y."/>
            <person name="Wan H."/>
            <person name="Zhang X."/>
            <person name="Scossa F."/>
            <person name="Alseekh S."/>
            <person name="Zhang Q."/>
            <person name="Wang P."/>
            <person name="Xu L."/>
            <person name="Schmidt M.H."/>
            <person name="Jia X."/>
            <person name="Li D."/>
            <person name="Zhu A."/>
            <person name="Guo F."/>
            <person name="Chen W."/>
            <person name="Ni D."/>
            <person name="Usadel B."/>
            <person name="Fernie A.R."/>
            <person name="Wen W."/>
        </authorList>
    </citation>
    <scope>NUCLEOTIDE SEQUENCE [LARGE SCALE GENOMIC DNA]</scope>
    <source>
        <strain evidence="8">cv. G240</strain>
    </source>
</reference>
<feature type="domain" description="O-methyltransferase C-terminal" evidence="5">
    <location>
        <begin position="132"/>
        <end position="260"/>
    </location>
</feature>
<evidence type="ECO:0000313" key="7">
    <source>
        <dbReference type="EMBL" id="KAF5950200.1"/>
    </source>
</evidence>
<dbReference type="InterPro" id="IPR001077">
    <property type="entry name" value="COMT_C"/>
</dbReference>
<sequence length="423" mass="47618">MDMTNDERRIELLNSQAHIWNHIFNFINSMSLKCAIQLGIPDIIYKHGRAMPLSELVAALPINHSKAQCVYRLMRILVHSGFFTEEKLSENAKEEQDGYLLTPASRLLLKDEPLSVTPFLLAMLDPILTKPWHHVSEWFQNGDPTPFGTAHGRTIWEYGQHEPRLNHFFNEAMASDARLVAKVLVKDCKGVFEGLHSLVDVGGGTGTVAKAIADAFPNLKCTVLDLPHVVSGLQGTDKLNYVGGDMFEAIPSADAVLLKVEVAWWWWGGSYGDCGGGAVVVLIVEVDLSPPWSNCTLRFDCELERSQTRMLILCTNNGKQWILHDWSDEECIKILKRCKEAIGSNKEKGGKLIIIDMKVENQKAGDHDESMETQLLLDMLMMILYTGRERTEQEWAKLFFDAGFSDYKITPILGLRSLIEVYP</sequence>
<feature type="domain" description="O-methyltransferase dimerisation" evidence="6">
    <location>
        <begin position="20"/>
        <end position="111"/>
    </location>
</feature>
<dbReference type="EMBL" id="JACBKZ010000005">
    <property type="protein sequence ID" value="KAF5950200.1"/>
    <property type="molecule type" value="Genomic_DNA"/>
</dbReference>
<evidence type="ECO:0000256" key="1">
    <source>
        <dbReference type="ARBA" id="ARBA00022603"/>
    </source>
</evidence>